<dbReference type="EMBL" id="SNXY01000006">
    <property type="protein sequence ID" value="TDP87580.1"/>
    <property type="molecule type" value="Genomic_DNA"/>
</dbReference>
<comment type="caution">
    <text evidence="7">The sequence shown here is derived from an EMBL/GenBank/DDBJ whole genome shotgun (WGS) entry which is preliminary data.</text>
</comment>
<dbReference type="GO" id="GO:0006865">
    <property type="term" value="P:amino acid transport"/>
    <property type="evidence" value="ECO:0007669"/>
    <property type="project" value="UniProtKB-KW"/>
</dbReference>
<keyword evidence="3 5" id="KW-0732">Signal</keyword>
<evidence type="ECO:0000256" key="4">
    <source>
        <dbReference type="ARBA" id="ARBA00022970"/>
    </source>
</evidence>
<dbReference type="InterPro" id="IPR028082">
    <property type="entry name" value="Peripla_BP_I"/>
</dbReference>
<reference evidence="7 8" key="1">
    <citation type="submission" date="2019-03" db="EMBL/GenBank/DDBJ databases">
        <title>Genomic Encyclopedia of Type Strains, Phase IV (KMG-IV): sequencing the most valuable type-strain genomes for metagenomic binning, comparative biology and taxonomic classification.</title>
        <authorList>
            <person name="Goeker M."/>
        </authorList>
    </citation>
    <scope>NUCLEOTIDE SEQUENCE [LARGE SCALE GENOMIC DNA]</scope>
    <source>
        <strain evidence="7 8">DSM 102969</strain>
    </source>
</reference>
<evidence type="ECO:0000256" key="3">
    <source>
        <dbReference type="ARBA" id="ARBA00022729"/>
    </source>
</evidence>
<dbReference type="InterPro" id="IPR000709">
    <property type="entry name" value="Leu_Ile_Val-bd"/>
</dbReference>
<organism evidence="7 8">
    <name type="scientific">Oharaeibacter diazotrophicus</name>
    <dbReference type="NCBI Taxonomy" id="1920512"/>
    <lineage>
        <taxon>Bacteria</taxon>
        <taxon>Pseudomonadati</taxon>
        <taxon>Pseudomonadota</taxon>
        <taxon>Alphaproteobacteria</taxon>
        <taxon>Hyphomicrobiales</taxon>
        <taxon>Pleomorphomonadaceae</taxon>
        <taxon>Oharaeibacter</taxon>
    </lineage>
</organism>
<proteinExistence type="inferred from homology"/>
<keyword evidence="8" id="KW-1185">Reference proteome</keyword>
<evidence type="ECO:0000313" key="8">
    <source>
        <dbReference type="Proteomes" id="UP000294547"/>
    </source>
</evidence>
<comment type="similarity">
    <text evidence="1">Belongs to the leucine-binding protein family.</text>
</comment>
<evidence type="ECO:0000256" key="5">
    <source>
        <dbReference type="SAM" id="SignalP"/>
    </source>
</evidence>
<dbReference type="OrthoDB" id="9768386at2"/>
<feature type="chain" id="PRO_5020777277" evidence="5">
    <location>
        <begin position="24"/>
        <end position="372"/>
    </location>
</feature>
<dbReference type="InterPro" id="IPR028081">
    <property type="entry name" value="Leu-bd"/>
</dbReference>
<dbReference type="RefSeq" id="WP_126535309.1">
    <property type="nucleotide sequence ID" value="NZ_BSPM01000008.1"/>
</dbReference>
<dbReference type="PRINTS" id="PR00337">
    <property type="entry name" value="LEUILEVALBP"/>
</dbReference>
<dbReference type="CDD" id="cd06342">
    <property type="entry name" value="PBP1_ABC_LIVBP-like"/>
    <property type="match status" value="1"/>
</dbReference>
<keyword evidence="2" id="KW-0813">Transport</keyword>
<dbReference type="SUPFAM" id="SSF53822">
    <property type="entry name" value="Periplasmic binding protein-like I"/>
    <property type="match status" value="1"/>
</dbReference>
<dbReference type="PANTHER" id="PTHR47151">
    <property type="entry name" value="LEU/ILE/VAL-BINDING ABC TRANSPORTER SUBUNIT"/>
    <property type="match status" value="1"/>
</dbReference>
<feature type="signal peptide" evidence="5">
    <location>
        <begin position="1"/>
        <end position="23"/>
    </location>
</feature>
<dbReference type="PANTHER" id="PTHR47151:SF2">
    <property type="entry name" value="AMINO ACID BINDING PROTEIN"/>
    <property type="match status" value="1"/>
</dbReference>
<feature type="domain" description="Leucine-binding protein" evidence="6">
    <location>
        <begin position="25"/>
        <end position="361"/>
    </location>
</feature>
<sequence>MKKHLLTGVVFAAGLAFSGAAWADILVGVAGPLTGPNAAFGAQLQKGAEQAAADINAAGGINGEKIVLTYGDDVSDPKQGVSVANKFVGDGVKFVIGHFNSGVTIPASDVYAENGIMVITPSATNPKLTERGLWNTFRTCGRDDQQGAVAGGYIATNFKDKKVAVLHDKTPYGQGLADETKKAMNAAGVTEVMYEGVNIGDKDFSALISKMKEAGVEIIYWGGLHTEGGLIIRQAADAGLKATAMSGDGITSDEFAAIGGPAVEGTLMTFGPDPRKNPNAAAAVEKFRAAGFEPEAYTLYSYAALQVVAAGAKAAGSTDPQAVAEALHKGDTIETVIGGLAYNEKGDRKDADYTMYVWKKNAEGKITYEMMQ</sequence>
<evidence type="ECO:0000259" key="6">
    <source>
        <dbReference type="Pfam" id="PF13458"/>
    </source>
</evidence>
<dbReference type="Gene3D" id="3.40.50.2300">
    <property type="match status" value="2"/>
</dbReference>
<name>A0A4R6RM01_9HYPH</name>
<evidence type="ECO:0000256" key="2">
    <source>
        <dbReference type="ARBA" id="ARBA00022448"/>
    </source>
</evidence>
<dbReference type="Pfam" id="PF13458">
    <property type="entry name" value="Peripla_BP_6"/>
    <property type="match status" value="1"/>
</dbReference>
<protein>
    <submittedName>
        <fullName evidence="7">General L-amino acid-binding protein</fullName>
    </submittedName>
</protein>
<evidence type="ECO:0000313" key="7">
    <source>
        <dbReference type="EMBL" id="TDP87580.1"/>
    </source>
</evidence>
<evidence type="ECO:0000256" key="1">
    <source>
        <dbReference type="ARBA" id="ARBA00010062"/>
    </source>
</evidence>
<dbReference type="Proteomes" id="UP000294547">
    <property type="component" value="Unassembled WGS sequence"/>
</dbReference>
<keyword evidence="4" id="KW-0029">Amino-acid transport</keyword>
<accession>A0A4R6RM01</accession>
<gene>
    <name evidence="7" type="ORF">EDD54_1479</name>
</gene>
<dbReference type="AlphaFoldDB" id="A0A4R6RM01"/>